<comment type="caution">
    <text evidence="1">The sequence shown here is derived from an EMBL/GenBank/DDBJ whole genome shotgun (WGS) entry which is preliminary data.</text>
</comment>
<name>A0ABQ1PWI9_9BACI</name>
<evidence type="ECO:0000313" key="1">
    <source>
        <dbReference type="EMBL" id="GGD05197.1"/>
    </source>
</evidence>
<evidence type="ECO:0000313" key="2">
    <source>
        <dbReference type="Proteomes" id="UP000642571"/>
    </source>
</evidence>
<dbReference type="Proteomes" id="UP000642571">
    <property type="component" value="Unassembled WGS sequence"/>
</dbReference>
<keyword evidence="2" id="KW-1185">Reference proteome</keyword>
<organism evidence="1 2">
    <name type="scientific">Pontibacillus salipaludis</name>
    <dbReference type="NCBI Taxonomy" id="1697394"/>
    <lineage>
        <taxon>Bacteria</taxon>
        <taxon>Bacillati</taxon>
        <taxon>Bacillota</taxon>
        <taxon>Bacilli</taxon>
        <taxon>Bacillales</taxon>
        <taxon>Bacillaceae</taxon>
        <taxon>Pontibacillus</taxon>
    </lineage>
</organism>
<proteinExistence type="predicted"/>
<dbReference type="RefSeq" id="WP_188651595.1">
    <property type="nucleotide sequence ID" value="NZ_BMIN01000003.1"/>
</dbReference>
<protein>
    <submittedName>
        <fullName evidence="1">Uncharacterized protein</fullName>
    </submittedName>
</protein>
<reference evidence="2" key="1">
    <citation type="journal article" date="2019" name="Int. J. Syst. Evol. Microbiol.">
        <title>The Global Catalogue of Microorganisms (GCM) 10K type strain sequencing project: providing services to taxonomists for standard genome sequencing and annotation.</title>
        <authorList>
            <consortium name="The Broad Institute Genomics Platform"/>
            <consortium name="The Broad Institute Genome Sequencing Center for Infectious Disease"/>
            <person name="Wu L."/>
            <person name="Ma J."/>
        </authorList>
    </citation>
    <scope>NUCLEOTIDE SEQUENCE [LARGE SCALE GENOMIC DNA]</scope>
    <source>
        <strain evidence="2">CGMCC 1.15353</strain>
    </source>
</reference>
<accession>A0ABQ1PWI9</accession>
<gene>
    <name evidence="1" type="ORF">GCM10011389_10880</name>
</gene>
<sequence length="53" mass="6348">MRKHREEVTTYVLSPQELEQRRIGAKCDLEDRKQARDANYSFARIKRAKRKNG</sequence>
<dbReference type="EMBL" id="BMIN01000003">
    <property type="protein sequence ID" value="GGD05197.1"/>
    <property type="molecule type" value="Genomic_DNA"/>
</dbReference>